<evidence type="ECO:0000313" key="9">
    <source>
        <dbReference type="Proteomes" id="UP000240509"/>
    </source>
</evidence>
<evidence type="ECO:0000256" key="3">
    <source>
        <dbReference type="ARBA" id="ARBA00022692"/>
    </source>
</evidence>
<dbReference type="Proteomes" id="UP000240509">
    <property type="component" value="Unassembled WGS sequence"/>
</dbReference>
<organism evidence="8 9">
    <name type="scientific">Alkalicoccus saliphilus</name>
    <dbReference type="NCBI Taxonomy" id="200989"/>
    <lineage>
        <taxon>Bacteria</taxon>
        <taxon>Bacillati</taxon>
        <taxon>Bacillota</taxon>
        <taxon>Bacilli</taxon>
        <taxon>Bacillales</taxon>
        <taxon>Bacillaceae</taxon>
        <taxon>Alkalicoccus</taxon>
    </lineage>
</organism>
<comment type="subcellular location">
    <subcellularLocation>
        <location evidence="1">Cell membrane</location>
        <topology evidence="1">Multi-pass membrane protein</topology>
    </subcellularLocation>
</comment>
<dbReference type="PANTHER" id="PTHR23537:SF1">
    <property type="entry name" value="SUGAR TRANSPORTER"/>
    <property type="match status" value="1"/>
</dbReference>
<evidence type="ECO:0000313" key="8">
    <source>
        <dbReference type="EMBL" id="PTL39987.1"/>
    </source>
</evidence>
<keyword evidence="5 6" id="KW-0472">Membrane</keyword>
<feature type="transmembrane region" description="Helical" evidence="6">
    <location>
        <begin position="336"/>
        <end position="354"/>
    </location>
</feature>
<keyword evidence="3 6" id="KW-0812">Transmembrane</keyword>
<sequence>MMGGRGMHERKMLLVLTFTGFLALAVVMGIGRFAYTPILPYMEESHLTTFQAGLLASANYAGYLAGAFAAAKMNKSVLLLHVMILISIVTTAAMGFTYSQSWWFGLRFVSGAAGGIAFVLVSSLVLSQVRRKSSSPYYAAFLYGGVGFGIFLSGMFLPPVLALFGGWEYAWIILGVVSALFFILILLGFRPQYTNKDKQEGRIRRMTRHEKQQLQRLYISYFCQGFGYIIFATFIIAMVVSTTDMGWSSPYVWAAAGLGALPSALFWAWLGKITSLLTSLRAAYIVQLAGLLIPVFTSQEIWILVSAFCFGGTFMGITMMTLSFADQSFPRQSQRAIGNLTGLYGIGQLLGPIAAAALLIFAPFAVVFLLAAVFIGAGLYQLQRLASKQKEVKTRAVR</sequence>
<evidence type="ECO:0000256" key="2">
    <source>
        <dbReference type="ARBA" id="ARBA00022448"/>
    </source>
</evidence>
<dbReference type="PROSITE" id="PS50850">
    <property type="entry name" value="MFS"/>
    <property type="match status" value="1"/>
</dbReference>
<keyword evidence="4 6" id="KW-1133">Transmembrane helix</keyword>
<feature type="transmembrane region" description="Helical" evidence="6">
    <location>
        <begin position="138"/>
        <end position="157"/>
    </location>
</feature>
<evidence type="ECO:0000256" key="6">
    <source>
        <dbReference type="SAM" id="Phobius"/>
    </source>
</evidence>
<evidence type="ECO:0000259" key="7">
    <source>
        <dbReference type="PROSITE" id="PS50850"/>
    </source>
</evidence>
<feature type="transmembrane region" description="Helical" evidence="6">
    <location>
        <begin position="360"/>
        <end position="380"/>
    </location>
</feature>
<dbReference type="Pfam" id="PF06779">
    <property type="entry name" value="MFS_4"/>
    <property type="match status" value="1"/>
</dbReference>
<feature type="domain" description="Major facilitator superfamily (MFS) profile" evidence="7">
    <location>
        <begin position="12"/>
        <end position="390"/>
    </location>
</feature>
<feature type="transmembrane region" description="Helical" evidence="6">
    <location>
        <begin position="104"/>
        <end position="126"/>
    </location>
</feature>
<feature type="transmembrane region" description="Helical" evidence="6">
    <location>
        <begin position="302"/>
        <end position="324"/>
    </location>
</feature>
<feature type="transmembrane region" description="Helical" evidence="6">
    <location>
        <begin position="78"/>
        <end position="98"/>
    </location>
</feature>
<keyword evidence="9" id="KW-1185">Reference proteome</keyword>
<dbReference type="SUPFAM" id="SSF103473">
    <property type="entry name" value="MFS general substrate transporter"/>
    <property type="match status" value="1"/>
</dbReference>
<feature type="transmembrane region" description="Helical" evidence="6">
    <location>
        <begin position="277"/>
        <end position="296"/>
    </location>
</feature>
<dbReference type="GO" id="GO:0022857">
    <property type="term" value="F:transmembrane transporter activity"/>
    <property type="evidence" value="ECO:0007669"/>
    <property type="project" value="InterPro"/>
</dbReference>
<accession>A0A2T4U9D1</accession>
<evidence type="ECO:0000256" key="4">
    <source>
        <dbReference type="ARBA" id="ARBA00022989"/>
    </source>
</evidence>
<dbReference type="InterPro" id="IPR010645">
    <property type="entry name" value="MFS_4"/>
</dbReference>
<reference evidence="8 9" key="1">
    <citation type="submission" date="2018-03" db="EMBL/GenBank/DDBJ databases">
        <title>Alkalicoccus saliphilus sp. nov., isolated from a mineral pool.</title>
        <authorList>
            <person name="Zhao B."/>
        </authorList>
    </citation>
    <scope>NUCLEOTIDE SEQUENCE [LARGE SCALE GENOMIC DNA]</scope>
    <source>
        <strain evidence="8 9">6AG</strain>
    </source>
</reference>
<dbReference type="PANTHER" id="PTHR23537">
    <property type="match status" value="1"/>
</dbReference>
<feature type="transmembrane region" description="Helical" evidence="6">
    <location>
        <begin position="218"/>
        <end position="239"/>
    </location>
</feature>
<dbReference type="AlphaFoldDB" id="A0A2T4U9D1"/>
<keyword evidence="2" id="KW-0813">Transport</keyword>
<dbReference type="Gene3D" id="1.20.1250.20">
    <property type="entry name" value="MFS general substrate transporter like domains"/>
    <property type="match status" value="2"/>
</dbReference>
<comment type="caution">
    <text evidence="8">The sequence shown here is derived from an EMBL/GenBank/DDBJ whole genome shotgun (WGS) entry which is preliminary data.</text>
</comment>
<proteinExistence type="predicted"/>
<feature type="transmembrane region" description="Helical" evidence="6">
    <location>
        <begin position="251"/>
        <end position="270"/>
    </location>
</feature>
<evidence type="ECO:0000256" key="5">
    <source>
        <dbReference type="ARBA" id="ARBA00023136"/>
    </source>
</evidence>
<dbReference type="InterPro" id="IPR036259">
    <property type="entry name" value="MFS_trans_sf"/>
</dbReference>
<name>A0A2T4U9D1_9BACI</name>
<dbReference type="EMBL" id="PZJJ01000003">
    <property type="protein sequence ID" value="PTL39987.1"/>
    <property type="molecule type" value="Genomic_DNA"/>
</dbReference>
<feature type="transmembrane region" description="Helical" evidence="6">
    <location>
        <begin position="53"/>
        <end position="71"/>
    </location>
</feature>
<evidence type="ECO:0000256" key="1">
    <source>
        <dbReference type="ARBA" id="ARBA00004651"/>
    </source>
</evidence>
<gene>
    <name evidence="8" type="ORF">C6Y45_03170</name>
</gene>
<dbReference type="InterPro" id="IPR020846">
    <property type="entry name" value="MFS_dom"/>
</dbReference>
<protein>
    <submittedName>
        <fullName evidence="8">MFS transporter</fullName>
    </submittedName>
</protein>
<feature type="transmembrane region" description="Helical" evidence="6">
    <location>
        <begin position="169"/>
        <end position="189"/>
    </location>
</feature>
<dbReference type="GO" id="GO:0005886">
    <property type="term" value="C:plasma membrane"/>
    <property type="evidence" value="ECO:0007669"/>
    <property type="project" value="UniProtKB-SubCell"/>
</dbReference>